<dbReference type="GO" id="GO:0044594">
    <property type="term" value="F:17-beta-hydroxysteroid dehydrogenase (NAD+) activity"/>
    <property type="evidence" value="ECO:0007669"/>
    <property type="project" value="TreeGrafter"/>
</dbReference>
<evidence type="ECO:0000259" key="1">
    <source>
        <dbReference type="Pfam" id="PF01575"/>
    </source>
</evidence>
<evidence type="ECO:0000313" key="3">
    <source>
        <dbReference type="EMBL" id="AMO67465.1"/>
    </source>
</evidence>
<dbReference type="SUPFAM" id="SSF54637">
    <property type="entry name" value="Thioesterase/thiol ester dehydrase-isomerase"/>
    <property type="match status" value="2"/>
</dbReference>
<dbReference type="STRING" id="1470434.AZF00_03755"/>
<sequence>MNLDALLAHKFEAKTVTYDERDTMLYALSLGAGSSPHEEVDLNFVYEKNLLALPTISAALAHPGAWMTDPKFDINLVKLLHVEQRTRFYQAIAPSGTIKAEYRVSAIVDKGAAKGALMYFDKDLYNAINNELLCTVKSCYLLRDDGGCGEFGTPPAPLAPTPSGTPDYVDEHKIDDRAALFYRLNGDRNPLHIDPAIAQKAGFAKPIIHGLCVYGICGLTLTRQILNADVSRMASLALRFSAPAYPGETLLIEAWQLEGGITFRATAKERNQVVINNGFIDLN</sequence>
<dbReference type="InterPro" id="IPR002539">
    <property type="entry name" value="MaoC-like_dom"/>
</dbReference>
<dbReference type="PANTHER" id="PTHR13078">
    <property type="entry name" value="PEROXISOMAL MULTIFUNCTIONAL ENZYME TYPE 2-RELATED"/>
    <property type="match status" value="1"/>
</dbReference>
<gene>
    <name evidence="3" type="ORF">AZF00_03755</name>
</gene>
<dbReference type="Pfam" id="PF22622">
    <property type="entry name" value="MFE-2_hydrat-2_N"/>
    <property type="match status" value="1"/>
</dbReference>
<dbReference type="RefSeq" id="WP_008246012.1">
    <property type="nucleotide sequence ID" value="NZ_CP014544.1"/>
</dbReference>
<dbReference type="Gene3D" id="3.10.129.10">
    <property type="entry name" value="Hotdog Thioesterase"/>
    <property type="match status" value="1"/>
</dbReference>
<dbReference type="EMBL" id="CP014544">
    <property type="protein sequence ID" value="AMO67465.1"/>
    <property type="molecule type" value="Genomic_DNA"/>
</dbReference>
<reference evidence="3 4" key="1">
    <citation type="submission" date="2015-12" db="EMBL/GenBank/DDBJ databases">
        <authorList>
            <person name="Shamseldin A."/>
            <person name="Moawad H."/>
            <person name="Abd El-Rahim W.M."/>
            <person name="Sadowsky M.J."/>
        </authorList>
    </citation>
    <scope>NUCLEOTIDE SEQUENCE [LARGE SCALE GENOMIC DNA]</scope>
    <source>
        <strain evidence="3 4">SM2</strain>
    </source>
</reference>
<dbReference type="InterPro" id="IPR029069">
    <property type="entry name" value="HotDog_dom_sf"/>
</dbReference>
<dbReference type="KEGG" id="zal:AZF00_03755"/>
<evidence type="ECO:0000313" key="4">
    <source>
        <dbReference type="Proteomes" id="UP000074119"/>
    </source>
</evidence>
<dbReference type="GO" id="GO:0006635">
    <property type="term" value="P:fatty acid beta-oxidation"/>
    <property type="evidence" value="ECO:0007669"/>
    <property type="project" value="TreeGrafter"/>
</dbReference>
<feature type="domain" description="MaoC-like" evidence="1">
    <location>
        <begin position="161"/>
        <end position="274"/>
    </location>
</feature>
<protein>
    <submittedName>
        <fullName evidence="3">Uncharacterized protein</fullName>
    </submittedName>
</protein>
<accession>A0A127M2L4</accession>
<dbReference type="GO" id="GO:0004300">
    <property type="term" value="F:enoyl-CoA hydratase activity"/>
    <property type="evidence" value="ECO:0007669"/>
    <property type="project" value="TreeGrafter"/>
</dbReference>
<feature type="domain" description="Peroxisomal multifunctional enzyme type 2-like N-terminal" evidence="2">
    <location>
        <begin position="17"/>
        <end position="143"/>
    </location>
</feature>
<dbReference type="GO" id="GO:0003857">
    <property type="term" value="F:(3S)-3-hydroxyacyl-CoA dehydrogenase (NAD+) activity"/>
    <property type="evidence" value="ECO:0007669"/>
    <property type="project" value="TreeGrafter"/>
</dbReference>
<dbReference type="CDD" id="cd03448">
    <property type="entry name" value="HDE_HSD"/>
    <property type="match status" value="1"/>
</dbReference>
<name>A0A127M2L4_9GAMM</name>
<dbReference type="Proteomes" id="UP000074119">
    <property type="component" value="Chromosome"/>
</dbReference>
<organism evidence="3 4">
    <name type="scientific">Zhongshania aliphaticivorans</name>
    <dbReference type="NCBI Taxonomy" id="1470434"/>
    <lineage>
        <taxon>Bacteria</taxon>
        <taxon>Pseudomonadati</taxon>
        <taxon>Pseudomonadota</taxon>
        <taxon>Gammaproteobacteria</taxon>
        <taxon>Cellvibrionales</taxon>
        <taxon>Spongiibacteraceae</taxon>
        <taxon>Zhongshania</taxon>
    </lineage>
</organism>
<proteinExistence type="predicted"/>
<dbReference type="PANTHER" id="PTHR13078:SF56">
    <property type="entry name" value="PEROXISOMAL MULTIFUNCTIONAL ENZYME TYPE 2"/>
    <property type="match status" value="1"/>
</dbReference>
<dbReference type="AlphaFoldDB" id="A0A127M2L4"/>
<dbReference type="InterPro" id="IPR054357">
    <property type="entry name" value="MFE-2_N"/>
</dbReference>
<evidence type="ECO:0000259" key="2">
    <source>
        <dbReference type="Pfam" id="PF22622"/>
    </source>
</evidence>
<dbReference type="Pfam" id="PF01575">
    <property type="entry name" value="MaoC_dehydratas"/>
    <property type="match status" value="1"/>
</dbReference>